<accession>V7HWX4</accession>
<evidence type="ECO:0000313" key="4">
    <source>
        <dbReference type="Proteomes" id="UP000018559"/>
    </source>
</evidence>
<dbReference type="Proteomes" id="UP000018559">
    <property type="component" value="Unassembled WGS sequence"/>
</dbReference>
<feature type="signal peptide" evidence="1">
    <location>
        <begin position="1"/>
        <end position="27"/>
    </location>
</feature>
<dbReference type="Pfam" id="PF13731">
    <property type="entry name" value="WxL"/>
    <property type="match status" value="1"/>
</dbReference>
<evidence type="ECO:0000256" key="1">
    <source>
        <dbReference type="SAM" id="SignalP"/>
    </source>
</evidence>
<name>V7HWX4_9LACO</name>
<proteinExistence type="predicted"/>
<dbReference type="EMBL" id="AWWH01000174">
    <property type="protein sequence ID" value="ETA73536.1"/>
    <property type="molecule type" value="Genomic_DNA"/>
</dbReference>
<gene>
    <name evidence="3" type="ORF">LEQ_1481</name>
</gene>
<organism evidence="3 4">
    <name type="scientific">Ligilactobacillus equi DPC 6820</name>
    <dbReference type="NCBI Taxonomy" id="1392007"/>
    <lineage>
        <taxon>Bacteria</taxon>
        <taxon>Bacillati</taxon>
        <taxon>Bacillota</taxon>
        <taxon>Bacilli</taxon>
        <taxon>Lactobacillales</taxon>
        <taxon>Lactobacillaceae</taxon>
        <taxon>Ligilactobacillus</taxon>
    </lineage>
</organism>
<evidence type="ECO:0000259" key="2">
    <source>
        <dbReference type="Pfam" id="PF13731"/>
    </source>
</evidence>
<dbReference type="PATRIC" id="fig|1392007.3.peg.1637"/>
<sequence length="215" mass="21910">MRKLSRQITLLATTLLASASLNTPIFAADTSSSSQTISGQVKSGSLTMSASFDTTSPEAQTLTGTSNLQFTTGGGKITITDARGTGAGYKLSVSATPLSFENTQKISAASTYSSSISSISANIKGVVNASAANDDSTSMGEKPTVVESIANFVSLTGTGATIATANNTQQGADNTQQGMGSFVITLPTYTFTIPAKAYAGTYSSTITYTLSDSPD</sequence>
<dbReference type="InterPro" id="IPR027994">
    <property type="entry name" value="WxL_dom"/>
</dbReference>
<feature type="chain" id="PRO_5004762289" description="WxL domain-containing protein" evidence="1">
    <location>
        <begin position="28"/>
        <end position="215"/>
    </location>
</feature>
<comment type="caution">
    <text evidence="3">The sequence shown here is derived from an EMBL/GenBank/DDBJ whole genome shotgun (WGS) entry which is preliminary data.</text>
</comment>
<reference evidence="3 4" key="1">
    <citation type="journal article" date="2014" name="Genome Announc.">
        <title>The Genome of the Predominant Equine Lactobacillus Species, Lactobacillus equi, Is Reflective of Its Lifestyle Adaptations to an Herbivorous Host.</title>
        <authorList>
            <person name="O'Donnell M.M."/>
            <person name="Harris H.M."/>
            <person name="O'Toole P.W."/>
            <person name="Ross R.P."/>
        </authorList>
    </citation>
    <scope>NUCLEOTIDE SEQUENCE [LARGE SCALE GENOMIC DNA]</scope>
    <source>
        <strain evidence="3 4">DPC 6820</strain>
    </source>
</reference>
<dbReference type="RefSeq" id="WP_023860230.1">
    <property type="nucleotide sequence ID" value="NZ_AWWH01000174.1"/>
</dbReference>
<keyword evidence="1" id="KW-0732">Signal</keyword>
<evidence type="ECO:0000313" key="3">
    <source>
        <dbReference type="EMBL" id="ETA73536.1"/>
    </source>
</evidence>
<dbReference type="AlphaFoldDB" id="V7HWX4"/>
<protein>
    <recommendedName>
        <fullName evidence="2">WxL domain-containing protein</fullName>
    </recommendedName>
</protein>
<keyword evidence="4" id="KW-1185">Reference proteome</keyword>
<feature type="domain" description="WxL" evidence="2">
    <location>
        <begin position="50"/>
        <end position="214"/>
    </location>
</feature>